<proteinExistence type="predicted"/>
<dbReference type="EMBL" id="CP001716">
    <property type="protein sequence ID" value="ACV37732.1"/>
    <property type="molecule type" value="Genomic_DNA"/>
</dbReference>
<geneLocation type="plasmid" evidence="1">
    <name>pAph01</name>
</geneLocation>
<protein>
    <submittedName>
        <fullName evidence="1">Uncharacterized protein</fullName>
    </submittedName>
</protein>
<organism evidence="1">
    <name type="scientific">Accumulibacter regalis</name>
    <dbReference type="NCBI Taxonomy" id="522306"/>
    <lineage>
        <taxon>Bacteria</taxon>
        <taxon>Pseudomonadati</taxon>
        <taxon>Pseudomonadota</taxon>
        <taxon>Betaproteobacteria</taxon>
        <taxon>Candidatus Accumulibacter</taxon>
    </lineage>
</organism>
<dbReference type="HOGENOM" id="CLU_2319469_0_0_4"/>
<name>C7RVS2_ACCRE</name>
<sequence>MMSNDVLDKVGKRLGDLSDLPEALRKQINTGKMGDIEEKILKTMRQRYDGIATIDEILVGLFRDFQYVTEDRRTLAGKLYRMTRAGHLEGVPKRKGVWKVKE</sequence>
<dbReference type="AlphaFoldDB" id="C7RVS2"/>
<accession>C7RVS2</accession>
<gene>
    <name evidence="1" type="ordered locus">CAP2UW1_4599</name>
</gene>
<dbReference type="KEGG" id="app:CAP2UW1_4599"/>
<keyword evidence="1" id="KW-0614">Plasmid</keyword>
<dbReference type="OrthoDB" id="7860401at2"/>
<reference evidence="1" key="2">
    <citation type="submission" date="2009-09" db="EMBL/GenBank/DDBJ databases">
        <title>Complete sequence of plasmid1 of Candidatus Accumulibacter phosphatis clade IIA str. UW-1.</title>
        <authorList>
            <consortium name="US DOE Joint Genome Institute"/>
            <person name="Martin H.G."/>
            <person name="Ivanova N."/>
            <person name="Kunin V."/>
            <person name="Warnecke F."/>
            <person name="Barry K."/>
            <person name="He S."/>
            <person name="Salamov A."/>
            <person name="Szeto E."/>
            <person name="Dalin E."/>
            <person name="Pangilinan J.L."/>
            <person name="Lapidus A."/>
            <person name="Lowry S."/>
            <person name="Kyrpides N.C."/>
            <person name="McMahon K.D."/>
            <person name="Hugenholtz P."/>
        </authorList>
    </citation>
    <scope>NUCLEOTIDE SEQUENCE [LARGE SCALE GENOMIC DNA]</scope>
    <source>
        <strain evidence="1">UW-1</strain>
        <plasmid evidence="1">pAph01</plasmid>
        <plasmid>UW-1</plasmid>
    </source>
</reference>
<evidence type="ECO:0000313" key="1">
    <source>
        <dbReference type="EMBL" id="ACV37732.1"/>
    </source>
</evidence>
<reference evidence="1" key="1">
    <citation type="submission" date="2009-08" db="EMBL/GenBank/DDBJ databases">
        <authorList>
            <consortium name="US DOE Joint Genome Institute"/>
            <person name="Lucas S."/>
            <person name="Copeland A."/>
            <person name="Lapidus A."/>
            <person name="Glavina del Rio T."/>
            <person name="Dalin E."/>
            <person name="Tice H."/>
            <person name="Bruce D."/>
            <person name="Barry K."/>
            <person name="Pitluck S."/>
            <person name="Lowry S."/>
            <person name="Larimer F."/>
            <person name="Land M."/>
            <person name="Hauser L."/>
            <person name="Kyrpides N."/>
            <person name="Ivanova N."/>
            <person name="McMahon K.D."/>
            <person name="Hugenholtz P."/>
        </authorList>
    </citation>
    <scope>NUCLEOTIDE SEQUENCE</scope>
    <source>
        <strain evidence="1">UW-1</strain>
        <plasmid evidence="1">pAph01</plasmid>
    </source>
</reference>